<dbReference type="Gene3D" id="2.130.10.10">
    <property type="entry name" value="YVTN repeat-like/Quinoprotein amine dehydrogenase"/>
    <property type="match status" value="1"/>
</dbReference>
<evidence type="ECO:0000256" key="4">
    <source>
        <dbReference type="ARBA" id="ARBA00022737"/>
    </source>
</evidence>
<evidence type="ECO:0000313" key="8">
    <source>
        <dbReference type="EMBL" id="TRY78896.1"/>
    </source>
</evidence>
<evidence type="ECO:0000256" key="6">
    <source>
        <dbReference type="ARBA" id="ARBA00023212"/>
    </source>
</evidence>
<proteinExistence type="predicted"/>
<dbReference type="InterPro" id="IPR036322">
    <property type="entry name" value="WD40_repeat_dom_sf"/>
</dbReference>
<comment type="caution">
    <text evidence="8">The sequence shown here is derived from an EMBL/GenBank/DDBJ whole genome shotgun (WGS) entry which is preliminary data.</text>
</comment>
<gene>
    <name evidence="8" type="ORF">TCAL_15278</name>
</gene>
<evidence type="ECO:0000256" key="7">
    <source>
        <dbReference type="ARBA" id="ARBA00023273"/>
    </source>
</evidence>
<dbReference type="EMBL" id="VCGU01000003">
    <property type="protein sequence ID" value="TRY78896.1"/>
    <property type="molecule type" value="Genomic_DNA"/>
</dbReference>
<evidence type="ECO:0008006" key="10">
    <source>
        <dbReference type="Google" id="ProtNLM"/>
    </source>
</evidence>
<evidence type="ECO:0000256" key="1">
    <source>
        <dbReference type="ARBA" id="ARBA00004430"/>
    </source>
</evidence>
<evidence type="ECO:0000313" key="9">
    <source>
        <dbReference type="Proteomes" id="UP000318571"/>
    </source>
</evidence>
<dbReference type="PANTHER" id="PTHR14885">
    <property type="entry name" value="CILIA- AND FLAGELLA-ASSOCIATED PROTEIN 43-RELATED"/>
    <property type="match status" value="1"/>
</dbReference>
<dbReference type="AlphaFoldDB" id="A0A553PMK3"/>
<keyword evidence="4" id="KW-0677">Repeat</keyword>
<evidence type="ECO:0000256" key="2">
    <source>
        <dbReference type="ARBA" id="ARBA00022490"/>
    </source>
</evidence>
<dbReference type="SUPFAM" id="SSF50978">
    <property type="entry name" value="WD40 repeat-like"/>
    <property type="match status" value="1"/>
</dbReference>
<keyword evidence="5" id="KW-0175">Coiled coil</keyword>
<feature type="non-terminal residue" evidence="8">
    <location>
        <position position="115"/>
    </location>
</feature>
<evidence type="ECO:0000256" key="3">
    <source>
        <dbReference type="ARBA" id="ARBA00022574"/>
    </source>
</evidence>
<keyword evidence="7" id="KW-0966">Cell projection</keyword>
<dbReference type="GO" id="GO:0005930">
    <property type="term" value="C:axoneme"/>
    <property type="evidence" value="ECO:0007669"/>
    <property type="project" value="UniProtKB-SubCell"/>
</dbReference>
<evidence type="ECO:0000256" key="5">
    <source>
        <dbReference type="ARBA" id="ARBA00023054"/>
    </source>
</evidence>
<comment type="subcellular location">
    <subcellularLocation>
        <location evidence="1">Cytoplasm</location>
        <location evidence="1">Cytoskeleton</location>
        <location evidence="1">Cilium axoneme</location>
    </subcellularLocation>
</comment>
<dbReference type="GO" id="GO:0003341">
    <property type="term" value="P:cilium movement"/>
    <property type="evidence" value="ECO:0007669"/>
    <property type="project" value="UniProtKB-ARBA"/>
</dbReference>
<keyword evidence="6" id="KW-0206">Cytoskeleton</keyword>
<keyword evidence="2" id="KW-0963">Cytoplasm</keyword>
<sequence>MYSIDPSGCGTYIAVQGSEPDLTFSIWNWKEGVELARSHAHQRSNFQIKFSDTDFRHLAVCGKDHLTFWKLEDTPKTGNGSKEDEKVLPKRLFMDQGSFVSVDFTTIESIIVYGA</sequence>
<dbReference type="InterPro" id="IPR015943">
    <property type="entry name" value="WD40/YVTN_repeat-like_dom_sf"/>
</dbReference>
<protein>
    <recommendedName>
        <fullName evidence="10">Cilia- and flagella-associated protein 44</fullName>
    </recommendedName>
</protein>
<name>A0A553PMK3_TIGCA</name>
<reference evidence="8 9" key="1">
    <citation type="journal article" date="2018" name="Nat. Ecol. Evol.">
        <title>Genomic signatures of mitonuclear coevolution across populations of Tigriopus californicus.</title>
        <authorList>
            <person name="Barreto F.S."/>
            <person name="Watson E.T."/>
            <person name="Lima T.G."/>
            <person name="Willett C.S."/>
            <person name="Edmands S."/>
            <person name="Li W."/>
            <person name="Burton R.S."/>
        </authorList>
    </citation>
    <scope>NUCLEOTIDE SEQUENCE [LARGE SCALE GENOMIC DNA]</scope>
    <source>
        <strain evidence="8 9">San Diego</strain>
    </source>
</reference>
<organism evidence="8 9">
    <name type="scientific">Tigriopus californicus</name>
    <name type="common">Marine copepod</name>
    <dbReference type="NCBI Taxonomy" id="6832"/>
    <lineage>
        <taxon>Eukaryota</taxon>
        <taxon>Metazoa</taxon>
        <taxon>Ecdysozoa</taxon>
        <taxon>Arthropoda</taxon>
        <taxon>Crustacea</taxon>
        <taxon>Multicrustacea</taxon>
        <taxon>Hexanauplia</taxon>
        <taxon>Copepoda</taxon>
        <taxon>Harpacticoida</taxon>
        <taxon>Harpacticidae</taxon>
        <taxon>Tigriopus</taxon>
    </lineage>
</organism>
<keyword evidence="9" id="KW-1185">Reference proteome</keyword>
<dbReference type="Proteomes" id="UP000318571">
    <property type="component" value="Chromosome 11"/>
</dbReference>
<keyword evidence="3" id="KW-0853">WD repeat</keyword>
<accession>A0A553PMK3</accession>